<accession>A0AAV4MXM5</accession>
<reference evidence="6 7" key="1">
    <citation type="submission" date="2021-06" db="EMBL/GenBank/DDBJ databases">
        <title>Caerostris darwini draft genome.</title>
        <authorList>
            <person name="Kono N."/>
            <person name="Arakawa K."/>
        </authorList>
    </citation>
    <scope>NUCLEOTIDE SEQUENCE [LARGE SCALE GENOMIC DNA]</scope>
</reference>
<dbReference type="AlphaFoldDB" id="A0AAV4MXM5"/>
<evidence type="ECO:0000256" key="1">
    <source>
        <dbReference type="ARBA" id="ARBA00004437"/>
    </source>
</evidence>
<evidence type="ECO:0000313" key="6">
    <source>
        <dbReference type="EMBL" id="GIX77158.1"/>
    </source>
</evidence>
<evidence type="ECO:0000313" key="7">
    <source>
        <dbReference type="Proteomes" id="UP001054837"/>
    </source>
</evidence>
<comment type="function">
    <text evidence="4">May be involved in photoreceptor outer segment disk morphogenesis.</text>
</comment>
<protein>
    <recommendedName>
        <fullName evidence="5">Cilia- and flagella-associated protein 418</fullName>
    </recommendedName>
</protein>
<evidence type="ECO:0000256" key="5">
    <source>
        <dbReference type="ARBA" id="ARBA00026215"/>
    </source>
</evidence>
<name>A0AAV4MXM5_9ARAC</name>
<evidence type="ECO:0000256" key="2">
    <source>
        <dbReference type="ARBA" id="ARBA00004496"/>
    </source>
</evidence>
<dbReference type="Pfam" id="PF14996">
    <property type="entry name" value="RMP"/>
    <property type="match status" value="1"/>
</dbReference>
<dbReference type="PANTHER" id="PTHR33958:SF1">
    <property type="entry name" value="CILIA- AND FLAGELLA-ASSOCIATED PROTEIN 418"/>
    <property type="match status" value="1"/>
</dbReference>
<keyword evidence="3" id="KW-0963">Cytoplasm</keyword>
<dbReference type="EMBL" id="BPLQ01000991">
    <property type="protein sequence ID" value="GIX77158.1"/>
    <property type="molecule type" value="Genomic_DNA"/>
</dbReference>
<evidence type="ECO:0000256" key="4">
    <source>
        <dbReference type="ARBA" id="ARBA00024819"/>
    </source>
</evidence>
<proteinExistence type="predicted"/>
<dbReference type="GO" id="GO:0001917">
    <property type="term" value="C:photoreceptor inner segment"/>
    <property type="evidence" value="ECO:0007669"/>
    <property type="project" value="UniProtKB-SubCell"/>
</dbReference>
<gene>
    <name evidence="6" type="ORF">CDAR_493051</name>
</gene>
<dbReference type="Proteomes" id="UP001054837">
    <property type="component" value="Unassembled WGS sequence"/>
</dbReference>
<evidence type="ECO:0000256" key="3">
    <source>
        <dbReference type="ARBA" id="ARBA00022490"/>
    </source>
</evidence>
<sequence>MCSNSHMFICSGNQPPSMKNNSCDSLRCTSCDFKASIFHVWKIEGVMFWDPSTNFLFLRNNMPDFDKLRIVCQRVQGVKEGLACEMGVRRSLANQHAPFESAIYISQEDTSENF</sequence>
<dbReference type="GO" id="GO:0005829">
    <property type="term" value="C:cytosol"/>
    <property type="evidence" value="ECO:0007669"/>
    <property type="project" value="TreeGrafter"/>
</dbReference>
<organism evidence="6 7">
    <name type="scientific">Caerostris darwini</name>
    <dbReference type="NCBI Taxonomy" id="1538125"/>
    <lineage>
        <taxon>Eukaryota</taxon>
        <taxon>Metazoa</taxon>
        <taxon>Ecdysozoa</taxon>
        <taxon>Arthropoda</taxon>
        <taxon>Chelicerata</taxon>
        <taxon>Arachnida</taxon>
        <taxon>Araneae</taxon>
        <taxon>Araneomorphae</taxon>
        <taxon>Entelegynae</taxon>
        <taxon>Araneoidea</taxon>
        <taxon>Araneidae</taxon>
        <taxon>Caerostris</taxon>
    </lineage>
</organism>
<comment type="subcellular location">
    <subcellularLocation>
        <location evidence="2">Cytoplasm</location>
    </subcellularLocation>
    <subcellularLocation>
        <location evidence="1">Photoreceptor inner segment</location>
    </subcellularLocation>
</comment>
<comment type="caution">
    <text evidence="6">The sequence shown here is derived from an EMBL/GenBank/DDBJ whole genome shotgun (WGS) entry which is preliminary data.</text>
</comment>
<keyword evidence="7" id="KW-1185">Reference proteome</keyword>
<dbReference type="PANTHER" id="PTHR33958">
    <property type="entry name" value="PROTEIN C8ORF37"/>
    <property type="match status" value="1"/>
</dbReference>
<dbReference type="InterPro" id="IPR029239">
    <property type="entry name" value="CFAP418"/>
</dbReference>